<dbReference type="SMART" id="SM00714">
    <property type="entry name" value="LITAF"/>
    <property type="match status" value="1"/>
</dbReference>
<evidence type="ECO:0000256" key="3">
    <source>
        <dbReference type="ARBA" id="ARBA00004630"/>
    </source>
</evidence>
<evidence type="ECO:0000256" key="6">
    <source>
        <dbReference type="ARBA" id="ARBA00022833"/>
    </source>
</evidence>
<evidence type="ECO:0000256" key="5">
    <source>
        <dbReference type="ARBA" id="ARBA00022723"/>
    </source>
</evidence>
<dbReference type="Proteomes" id="UP000075840">
    <property type="component" value="Unassembled WGS sequence"/>
</dbReference>
<keyword evidence="7" id="KW-0472">Membrane</keyword>
<protein>
    <submittedName>
        <fullName evidence="8">Uncharacterized protein</fullName>
    </submittedName>
</protein>
<dbReference type="AlphaFoldDB" id="A0A1I8JTP6"/>
<dbReference type="VEuPathDB" id="VectorBase:AARA016119"/>
<keyword evidence="6" id="KW-0862">Zinc</keyword>
<dbReference type="GO" id="GO:0008270">
    <property type="term" value="F:zinc ion binding"/>
    <property type="evidence" value="ECO:0007669"/>
    <property type="project" value="TreeGrafter"/>
</dbReference>
<comment type="subcellular location">
    <subcellularLocation>
        <location evidence="2">Endosome membrane</location>
        <topology evidence="2">Peripheral membrane protein</topology>
    </subcellularLocation>
    <subcellularLocation>
        <location evidence="1">Late endosome membrane</location>
    </subcellularLocation>
    <subcellularLocation>
        <location evidence="3">Lysosome membrane</location>
        <topology evidence="3">Peripheral membrane protein</topology>
        <orientation evidence="3">Cytoplasmic side</orientation>
    </subcellularLocation>
</comment>
<comment type="similarity">
    <text evidence="4">Belongs to the CDIP1/LITAF family.</text>
</comment>
<proteinExistence type="inferred from homology"/>
<dbReference type="PANTHER" id="PTHR23292:SF14">
    <property type="entry name" value="FI16615P1-RELATED"/>
    <property type="match status" value="1"/>
</dbReference>
<dbReference type="GO" id="GO:0031902">
    <property type="term" value="C:late endosome membrane"/>
    <property type="evidence" value="ECO:0007669"/>
    <property type="project" value="UniProtKB-SubCell"/>
</dbReference>
<dbReference type="PANTHER" id="PTHR23292">
    <property type="entry name" value="LIPOPOLYSACCHARIDE-INDUCED TUMOR NECROSIS FACTOR-ALPHA FACTOR"/>
    <property type="match status" value="1"/>
</dbReference>
<accession>A0A1I8JTP6</accession>
<dbReference type="InterPro" id="IPR037519">
    <property type="entry name" value="LITAF_fam"/>
</dbReference>
<dbReference type="InterPro" id="IPR006629">
    <property type="entry name" value="LITAF"/>
</dbReference>
<dbReference type="VEuPathDB" id="VectorBase:AARA21_015055"/>
<reference evidence="8" key="1">
    <citation type="submission" date="2022-08" db="UniProtKB">
        <authorList>
            <consortium name="EnsemblMetazoa"/>
        </authorList>
    </citation>
    <scope>IDENTIFICATION</scope>
    <source>
        <strain evidence="8">Dongola</strain>
    </source>
</reference>
<evidence type="ECO:0000313" key="8">
    <source>
        <dbReference type="EnsemblMetazoa" id="AARA016119-PA"/>
    </source>
</evidence>
<dbReference type="EnsemblMetazoa" id="AARA016119-RA">
    <property type="protein sequence ID" value="AARA016119-PA"/>
    <property type="gene ID" value="AARA016119"/>
</dbReference>
<dbReference type="PROSITE" id="PS51837">
    <property type="entry name" value="LITAF"/>
    <property type="match status" value="1"/>
</dbReference>
<organism evidence="8 9">
    <name type="scientific">Anopheles arabiensis</name>
    <name type="common">Mosquito</name>
    <dbReference type="NCBI Taxonomy" id="7173"/>
    <lineage>
        <taxon>Eukaryota</taxon>
        <taxon>Metazoa</taxon>
        <taxon>Ecdysozoa</taxon>
        <taxon>Arthropoda</taxon>
        <taxon>Hexapoda</taxon>
        <taxon>Insecta</taxon>
        <taxon>Pterygota</taxon>
        <taxon>Neoptera</taxon>
        <taxon>Endopterygota</taxon>
        <taxon>Diptera</taxon>
        <taxon>Nematocera</taxon>
        <taxon>Culicoidea</taxon>
        <taxon>Culicidae</taxon>
        <taxon>Anophelinae</taxon>
        <taxon>Anopheles</taxon>
    </lineage>
</organism>
<name>A0A1I8JTP6_ANOAR</name>
<dbReference type="Pfam" id="PF10601">
    <property type="entry name" value="zf-LITAF-like"/>
    <property type="match status" value="1"/>
</dbReference>
<dbReference type="GeneID" id="120905107"/>
<evidence type="ECO:0000256" key="7">
    <source>
        <dbReference type="ARBA" id="ARBA00023136"/>
    </source>
</evidence>
<evidence type="ECO:0000256" key="4">
    <source>
        <dbReference type="ARBA" id="ARBA00005975"/>
    </source>
</evidence>
<keyword evidence="5" id="KW-0479">Metal-binding</keyword>
<dbReference type="EMBL" id="APCN01005837">
    <property type="status" value="NOT_ANNOTATED_CDS"/>
    <property type="molecule type" value="Genomic_DNA"/>
</dbReference>
<evidence type="ECO:0000256" key="1">
    <source>
        <dbReference type="ARBA" id="ARBA00004414"/>
    </source>
</evidence>
<dbReference type="GO" id="GO:0005765">
    <property type="term" value="C:lysosomal membrane"/>
    <property type="evidence" value="ECO:0007669"/>
    <property type="project" value="UniProtKB-SubCell"/>
</dbReference>
<evidence type="ECO:0000313" key="9">
    <source>
        <dbReference type="Proteomes" id="UP000075840"/>
    </source>
</evidence>
<keyword evidence="9" id="KW-1185">Reference proteome</keyword>
<sequence length="97" mass="10755">MSVPLDKMNPSPPYVPPTRVVSATTGPEPAQVVCPSCHAEIVTQTEQEANTKTHIYALLLCLALCWPCVCLPYCCTSCRDTVHRCPRCKSFIGVYRR</sequence>
<evidence type="ECO:0000256" key="2">
    <source>
        <dbReference type="ARBA" id="ARBA00004481"/>
    </source>
</evidence>
<dbReference type="RefSeq" id="XP_040171758.1">
    <property type="nucleotide sequence ID" value="XM_040315824.1"/>
</dbReference>